<proteinExistence type="predicted"/>
<evidence type="ECO:0000256" key="1">
    <source>
        <dbReference type="ARBA" id="ARBA00023242"/>
    </source>
</evidence>
<feature type="domain" description="Xylanolytic transcriptional activator regulatory" evidence="2">
    <location>
        <begin position="221"/>
        <end position="295"/>
    </location>
</feature>
<dbReference type="InterPro" id="IPR052761">
    <property type="entry name" value="Fungal_Detox/Toxin_TFs"/>
</dbReference>
<organism evidence="3 4">
    <name type="scientific">Fusarium torreyae</name>
    <dbReference type="NCBI Taxonomy" id="1237075"/>
    <lineage>
        <taxon>Eukaryota</taxon>
        <taxon>Fungi</taxon>
        <taxon>Dikarya</taxon>
        <taxon>Ascomycota</taxon>
        <taxon>Pezizomycotina</taxon>
        <taxon>Sordariomycetes</taxon>
        <taxon>Hypocreomycetidae</taxon>
        <taxon>Hypocreales</taxon>
        <taxon>Nectriaceae</taxon>
        <taxon>Fusarium</taxon>
    </lineage>
</organism>
<keyword evidence="1" id="KW-0539">Nucleus</keyword>
<protein>
    <recommendedName>
        <fullName evidence="2">Xylanolytic transcriptional activator regulatory domain-containing protein</fullName>
    </recommendedName>
</protein>
<reference evidence="3" key="1">
    <citation type="submission" date="2022-09" db="EMBL/GenBank/DDBJ databases">
        <title>Fusarium specimens isolated from Avocado Roots.</title>
        <authorList>
            <person name="Stajich J."/>
            <person name="Roper C."/>
            <person name="Heimlech-Rivalta G."/>
        </authorList>
    </citation>
    <scope>NUCLEOTIDE SEQUENCE</scope>
    <source>
        <strain evidence="3">CF00136</strain>
    </source>
</reference>
<keyword evidence="4" id="KW-1185">Reference proteome</keyword>
<comment type="caution">
    <text evidence="3">The sequence shown here is derived from an EMBL/GenBank/DDBJ whole genome shotgun (WGS) entry which is preliminary data.</text>
</comment>
<name>A0A9W8RQT0_9HYPO</name>
<dbReference type="AlphaFoldDB" id="A0A9W8RQT0"/>
<gene>
    <name evidence="3" type="ORF">NW762_010697</name>
</gene>
<dbReference type="EMBL" id="JAOQAZ010000025">
    <property type="protein sequence ID" value="KAJ4252791.1"/>
    <property type="molecule type" value="Genomic_DNA"/>
</dbReference>
<sequence>MNIQVHPQPRAYWKIKPANLDAFGTDHEMYAVLGELTTPSSWPSPPPEDIGSSYTHEPSPMFHTPDLLKFPAFLSLPKNIKPLTTRVAVDDLAFLHSRGALKLPPEESRDELLWCFFEYVHPLMPILDVETFLNTIQNPDGSAGQISLLLLQAVLFAGTAFVKLDLIRRAGFSTRRQARKAFLHKTRLLYDFNTETDRLVLVQVLTLMSLWYESPEEHRNTWHWTDVAISQCYAAGLHLDPSFSGTQESPQTQGLRRRLWWTCFIRDRIVSMGMRRSPRIKDDDYNVLMLVSSDFYQPNKDRGSLERLCSYANHPKKSADLAEVCILQASLCRCLRQNMHTHYTIFSENGGEGDGERFRLPNYHNDTSFIICSEQLLLWRETSIESCQRSELLPDIESSGIATVFLNRKLLDMTYYAAVATINRSRFIALLDDPQASLFDRESAKLNMQNAASRISSAAAKIHEYSLDLCLPAMAVTIVVSAASIHLLELKGVIQADEDRAQEGFRQCMLVIESLKDMYVVADLAKDAMEWAFVNHLSAYRTPSSCTTSVFTSKDNYESQGTCSLLNRFPSIFSETSSMEESALARVLLEGTEGLEVLDNSFITT</sequence>
<dbReference type="CDD" id="cd12148">
    <property type="entry name" value="fungal_TF_MHR"/>
    <property type="match status" value="1"/>
</dbReference>
<dbReference type="InterPro" id="IPR007219">
    <property type="entry name" value="XnlR_reg_dom"/>
</dbReference>
<dbReference type="GO" id="GO:0006351">
    <property type="term" value="P:DNA-templated transcription"/>
    <property type="evidence" value="ECO:0007669"/>
    <property type="project" value="InterPro"/>
</dbReference>
<evidence type="ECO:0000313" key="3">
    <source>
        <dbReference type="EMBL" id="KAJ4252791.1"/>
    </source>
</evidence>
<accession>A0A9W8RQT0</accession>
<dbReference type="OrthoDB" id="5121955at2759"/>
<dbReference type="GO" id="GO:0003677">
    <property type="term" value="F:DNA binding"/>
    <property type="evidence" value="ECO:0007669"/>
    <property type="project" value="InterPro"/>
</dbReference>
<dbReference type="Proteomes" id="UP001152049">
    <property type="component" value="Unassembled WGS sequence"/>
</dbReference>
<dbReference type="Pfam" id="PF04082">
    <property type="entry name" value="Fungal_trans"/>
    <property type="match status" value="1"/>
</dbReference>
<evidence type="ECO:0000313" key="4">
    <source>
        <dbReference type="Proteomes" id="UP001152049"/>
    </source>
</evidence>
<evidence type="ECO:0000259" key="2">
    <source>
        <dbReference type="SMART" id="SM00906"/>
    </source>
</evidence>
<dbReference type="GO" id="GO:0008270">
    <property type="term" value="F:zinc ion binding"/>
    <property type="evidence" value="ECO:0007669"/>
    <property type="project" value="InterPro"/>
</dbReference>
<dbReference type="PANTHER" id="PTHR47425:SF2">
    <property type="entry name" value="FARB-RELATED"/>
    <property type="match status" value="1"/>
</dbReference>
<dbReference type="SMART" id="SM00906">
    <property type="entry name" value="Fungal_trans"/>
    <property type="match status" value="1"/>
</dbReference>
<dbReference type="PANTHER" id="PTHR47425">
    <property type="entry name" value="FARB-RELATED"/>
    <property type="match status" value="1"/>
</dbReference>